<dbReference type="PIRSF" id="PIRSF005690">
    <property type="entry name" value="GerBA"/>
    <property type="match status" value="1"/>
</dbReference>
<keyword evidence="5" id="KW-1185">Reference proteome</keyword>
<name>A0A972GUQ4_9BACL</name>
<evidence type="ECO:0000256" key="1">
    <source>
        <dbReference type="ARBA" id="ARBA00005278"/>
    </source>
</evidence>
<protein>
    <submittedName>
        <fullName evidence="4">Spore germination protein</fullName>
    </submittedName>
</protein>
<comment type="similarity">
    <text evidence="1">Belongs to the GerABKA family.</text>
</comment>
<feature type="transmembrane region" description="Helical" evidence="3">
    <location>
        <begin position="273"/>
        <end position="294"/>
    </location>
</feature>
<dbReference type="InterPro" id="IPR050768">
    <property type="entry name" value="UPF0353/GerABKA_families"/>
</dbReference>
<organism evidence="4 5">
    <name type="scientific">Paenibacillus foliorum</name>
    <dbReference type="NCBI Taxonomy" id="2654974"/>
    <lineage>
        <taxon>Bacteria</taxon>
        <taxon>Bacillati</taxon>
        <taxon>Bacillota</taxon>
        <taxon>Bacilli</taxon>
        <taxon>Bacillales</taxon>
        <taxon>Paenibacillaceae</taxon>
        <taxon>Paenibacillus</taxon>
    </lineage>
</organism>
<dbReference type="InterPro" id="IPR004995">
    <property type="entry name" value="Spore_Ger"/>
</dbReference>
<dbReference type="PANTHER" id="PTHR22550">
    <property type="entry name" value="SPORE GERMINATION PROTEIN"/>
    <property type="match status" value="1"/>
</dbReference>
<dbReference type="GO" id="GO:0016020">
    <property type="term" value="C:membrane"/>
    <property type="evidence" value="ECO:0007669"/>
    <property type="project" value="InterPro"/>
</dbReference>
<gene>
    <name evidence="4" type="ORF">GC093_15240</name>
</gene>
<comment type="caution">
    <text evidence="4">The sequence shown here is derived from an EMBL/GenBank/DDBJ whole genome shotgun (WGS) entry which is preliminary data.</text>
</comment>
<keyword evidence="2 3" id="KW-0472">Membrane</keyword>
<dbReference type="PANTHER" id="PTHR22550:SF5">
    <property type="entry name" value="LEUCINE ZIPPER PROTEIN 4"/>
    <property type="match status" value="1"/>
</dbReference>
<dbReference type="RefSeq" id="WP_171652772.1">
    <property type="nucleotide sequence ID" value="NZ_WHOD01000056.1"/>
</dbReference>
<dbReference type="EMBL" id="WHOD01000056">
    <property type="protein sequence ID" value="NOU94563.1"/>
    <property type="molecule type" value="Genomic_DNA"/>
</dbReference>
<dbReference type="AlphaFoldDB" id="A0A972GUQ4"/>
<dbReference type="Pfam" id="PF03323">
    <property type="entry name" value="GerA"/>
    <property type="match status" value="1"/>
</dbReference>
<accession>A0A972GUQ4</accession>
<keyword evidence="3" id="KW-1133">Transmembrane helix</keyword>
<evidence type="ECO:0000313" key="4">
    <source>
        <dbReference type="EMBL" id="NOU94563.1"/>
    </source>
</evidence>
<dbReference type="Proteomes" id="UP000641588">
    <property type="component" value="Unassembled WGS sequence"/>
</dbReference>
<evidence type="ECO:0000313" key="5">
    <source>
        <dbReference type="Proteomes" id="UP000641588"/>
    </source>
</evidence>
<evidence type="ECO:0000256" key="2">
    <source>
        <dbReference type="ARBA" id="ARBA00023136"/>
    </source>
</evidence>
<feature type="transmembrane region" description="Helical" evidence="3">
    <location>
        <begin position="435"/>
        <end position="460"/>
    </location>
</feature>
<reference evidence="4" key="1">
    <citation type="submission" date="2019-10" db="EMBL/GenBank/DDBJ databases">
        <title>Description of Paenibacillus glebae sp. nov.</title>
        <authorList>
            <person name="Carlier A."/>
            <person name="Qi S."/>
        </authorList>
    </citation>
    <scope>NUCLEOTIDE SEQUENCE</scope>
    <source>
        <strain evidence="4">LMG 31456</strain>
    </source>
</reference>
<keyword evidence="3" id="KW-0812">Transmembrane</keyword>
<proteinExistence type="inferred from homology"/>
<dbReference type="GO" id="GO:0009847">
    <property type="term" value="P:spore germination"/>
    <property type="evidence" value="ECO:0007669"/>
    <property type="project" value="InterPro"/>
</dbReference>
<feature type="transmembrane region" description="Helical" evidence="3">
    <location>
        <begin position="315"/>
        <end position="334"/>
    </location>
</feature>
<feature type="transmembrane region" description="Helical" evidence="3">
    <location>
        <begin position="393"/>
        <end position="423"/>
    </location>
</feature>
<evidence type="ECO:0000256" key="3">
    <source>
        <dbReference type="SAM" id="Phobius"/>
    </source>
</evidence>
<sequence>MFFSKWFKKQRKGLIRNSSNLTSSAPITEVGSDLSSKLIWFREKLKNCTDIKFHEVRVPGDIPCVFIYIEGITDQKLLQEQVLSPLMFEVTGLTGAELVLKIAGLKQLPVSYVEISTELEAALNSLFEGTIVLLVHNEPQLILFPMKSIEKRAIPQAENETVIRGPKEAFVEDISTNLTMIRRKIKHPALKLEHFQFGSYTRTAVVLCYIEGICGQKLVDEVKKRLSRIDIDGVLGSSYIEEFIEDNPYSPFPQVQYTERPDVVSAGLLEGRVAIIVDGTPIPLIVPVTFYMLLQSPEDYYQRFVAATWIRWIRYMFLLISFLLPSIYIAVSTFHPEMLPPNLLLTVAAAREDVPFPAIIEAYIMEITFEALREAGLRIPKPIGQTVSIIGALVIGQAVVQAGIVSAPMVIVVSITGIASFIIPHFDLGLTFRLLRFPVMILAASFGLYGVIISVLLIYLHLVSLRSFGTPYLSPTAPIAFSDWKDVLIRAPWWMMKKRPLLYGTNNGKRQTYRKRPQIPEDDGD</sequence>